<dbReference type="AlphaFoldDB" id="A0AAD8MT85"/>
<protein>
    <submittedName>
        <fullName evidence="1">E3 ubiquitin-protein like</fullName>
    </submittedName>
</protein>
<dbReference type="Proteomes" id="UP001237642">
    <property type="component" value="Unassembled WGS sequence"/>
</dbReference>
<reference evidence="1" key="1">
    <citation type="submission" date="2023-02" db="EMBL/GenBank/DDBJ databases">
        <title>Genome of toxic invasive species Heracleum sosnowskyi carries increased number of genes despite the absence of recent whole-genome duplications.</title>
        <authorList>
            <person name="Schelkunov M."/>
            <person name="Shtratnikova V."/>
            <person name="Makarenko M."/>
            <person name="Klepikova A."/>
            <person name="Omelchenko D."/>
            <person name="Novikova G."/>
            <person name="Obukhova E."/>
            <person name="Bogdanov V."/>
            <person name="Penin A."/>
            <person name="Logacheva M."/>
        </authorList>
    </citation>
    <scope>NUCLEOTIDE SEQUENCE</scope>
    <source>
        <strain evidence="1">Hsosn_3</strain>
        <tissue evidence="1">Leaf</tissue>
    </source>
</reference>
<sequence>MSGNTYIQIEDDDDDVVDINAGQFGGDAVATIETTPVWSEDVDGFDFFTPDLNLPASELDTSTVSNMKNHPSRSRTFFGDGSDPEPDGGNQVSFVMDLFGQRIELSGIDPDPNPNIGIVEDEDVPMDNNLEMGLVDQQSDSDFGYVDDDVDGYSGIFCANCGDEFLDSGTMSDVGDPLDLIEHDFFMGDLEIESDSGQRGDGVMDDFALGDDNVNDFAFSDDIVIDDQSLPIYLTDNVDVNNNHDFEWEEIGGTVDELSMFFQGEADVDDNVSVVPESGGVSGRETNETMANLEWEVLLNIHNLEMSKQALFESEGSDSLPFQAIMYAI</sequence>
<comment type="caution">
    <text evidence="1">The sequence shown here is derived from an EMBL/GenBank/DDBJ whole genome shotgun (WGS) entry which is preliminary data.</text>
</comment>
<evidence type="ECO:0000313" key="2">
    <source>
        <dbReference type="Proteomes" id="UP001237642"/>
    </source>
</evidence>
<dbReference type="EMBL" id="JAUIZM010000005">
    <property type="protein sequence ID" value="KAK1384169.1"/>
    <property type="molecule type" value="Genomic_DNA"/>
</dbReference>
<reference evidence="1" key="2">
    <citation type="submission" date="2023-05" db="EMBL/GenBank/DDBJ databases">
        <authorList>
            <person name="Schelkunov M.I."/>
        </authorList>
    </citation>
    <scope>NUCLEOTIDE SEQUENCE</scope>
    <source>
        <strain evidence="1">Hsosn_3</strain>
        <tissue evidence="1">Leaf</tissue>
    </source>
</reference>
<keyword evidence="2" id="KW-1185">Reference proteome</keyword>
<evidence type="ECO:0000313" key="1">
    <source>
        <dbReference type="EMBL" id="KAK1384169.1"/>
    </source>
</evidence>
<accession>A0AAD8MT85</accession>
<proteinExistence type="predicted"/>
<gene>
    <name evidence="1" type="ORF">POM88_021904</name>
</gene>
<organism evidence="1 2">
    <name type="scientific">Heracleum sosnowskyi</name>
    <dbReference type="NCBI Taxonomy" id="360622"/>
    <lineage>
        <taxon>Eukaryota</taxon>
        <taxon>Viridiplantae</taxon>
        <taxon>Streptophyta</taxon>
        <taxon>Embryophyta</taxon>
        <taxon>Tracheophyta</taxon>
        <taxon>Spermatophyta</taxon>
        <taxon>Magnoliopsida</taxon>
        <taxon>eudicotyledons</taxon>
        <taxon>Gunneridae</taxon>
        <taxon>Pentapetalae</taxon>
        <taxon>asterids</taxon>
        <taxon>campanulids</taxon>
        <taxon>Apiales</taxon>
        <taxon>Apiaceae</taxon>
        <taxon>Apioideae</taxon>
        <taxon>apioid superclade</taxon>
        <taxon>Tordylieae</taxon>
        <taxon>Tordyliinae</taxon>
        <taxon>Heracleum</taxon>
    </lineage>
</organism>
<name>A0AAD8MT85_9APIA</name>